<reference evidence="1" key="2">
    <citation type="journal article" date="2015" name="Data Brief">
        <title>Shoot transcriptome of the giant reed, Arundo donax.</title>
        <authorList>
            <person name="Barrero R.A."/>
            <person name="Guerrero F.D."/>
            <person name="Moolhuijzen P."/>
            <person name="Goolsby J.A."/>
            <person name="Tidwell J."/>
            <person name="Bellgard S.E."/>
            <person name="Bellgard M.I."/>
        </authorList>
    </citation>
    <scope>NUCLEOTIDE SEQUENCE</scope>
    <source>
        <tissue evidence="1">Shoot tissue taken approximately 20 cm above the soil surface</tissue>
    </source>
</reference>
<organism evidence="1">
    <name type="scientific">Arundo donax</name>
    <name type="common">Giant reed</name>
    <name type="synonym">Donax arundinaceus</name>
    <dbReference type="NCBI Taxonomy" id="35708"/>
    <lineage>
        <taxon>Eukaryota</taxon>
        <taxon>Viridiplantae</taxon>
        <taxon>Streptophyta</taxon>
        <taxon>Embryophyta</taxon>
        <taxon>Tracheophyta</taxon>
        <taxon>Spermatophyta</taxon>
        <taxon>Magnoliopsida</taxon>
        <taxon>Liliopsida</taxon>
        <taxon>Poales</taxon>
        <taxon>Poaceae</taxon>
        <taxon>PACMAD clade</taxon>
        <taxon>Arundinoideae</taxon>
        <taxon>Arundineae</taxon>
        <taxon>Arundo</taxon>
    </lineage>
</organism>
<proteinExistence type="predicted"/>
<reference evidence="1" key="1">
    <citation type="submission" date="2014-09" db="EMBL/GenBank/DDBJ databases">
        <authorList>
            <person name="Magalhaes I.L.F."/>
            <person name="Oliveira U."/>
            <person name="Santos F.R."/>
            <person name="Vidigal T.H.D.A."/>
            <person name="Brescovit A.D."/>
            <person name="Santos A.J."/>
        </authorList>
    </citation>
    <scope>NUCLEOTIDE SEQUENCE</scope>
    <source>
        <tissue evidence="1">Shoot tissue taken approximately 20 cm above the soil surface</tissue>
    </source>
</reference>
<dbReference type="AlphaFoldDB" id="A0A0A9BMY7"/>
<protein>
    <submittedName>
        <fullName evidence="1">Uncharacterized protein</fullName>
    </submittedName>
</protein>
<dbReference type="EMBL" id="GBRH01233164">
    <property type="protein sequence ID" value="JAD64731.1"/>
    <property type="molecule type" value="Transcribed_RNA"/>
</dbReference>
<name>A0A0A9BMY7_ARUDO</name>
<sequence>MECHGAARCCRRRHERLRWPCRGARAR</sequence>
<evidence type="ECO:0000313" key="1">
    <source>
        <dbReference type="EMBL" id="JAD64731.1"/>
    </source>
</evidence>
<accession>A0A0A9BMY7</accession>